<organism evidence="2 3">
    <name type="scientific">Polychaeton citri CBS 116435</name>
    <dbReference type="NCBI Taxonomy" id="1314669"/>
    <lineage>
        <taxon>Eukaryota</taxon>
        <taxon>Fungi</taxon>
        <taxon>Dikarya</taxon>
        <taxon>Ascomycota</taxon>
        <taxon>Pezizomycotina</taxon>
        <taxon>Dothideomycetes</taxon>
        <taxon>Dothideomycetidae</taxon>
        <taxon>Capnodiales</taxon>
        <taxon>Capnodiaceae</taxon>
        <taxon>Polychaeton</taxon>
    </lineage>
</organism>
<proteinExistence type="predicted"/>
<feature type="compositionally biased region" description="Basic residues" evidence="1">
    <location>
        <begin position="222"/>
        <end position="241"/>
    </location>
</feature>
<evidence type="ECO:0000313" key="2">
    <source>
        <dbReference type="EMBL" id="KAF2726363.1"/>
    </source>
</evidence>
<gene>
    <name evidence="2" type="ORF">K431DRAFT_299442</name>
</gene>
<evidence type="ECO:0000256" key="1">
    <source>
        <dbReference type="SAM" id="MobiDB-lite"/>
    </source>
</evidence>
<dbReference type="AlphaFoldDB" id="A0A9P4QFJ3"/>
<feature type="region of interest" description="Disordered" evidence="1">
    <location>
        <begin position="195"/>
        <end position="241"/>
    </location>
</feature>
<protein>
    <submittedName>
        <fullName evidence="2">Uncharacterized protein</fullName>
    </submittedName>
</protein>
<dbReference type="EMBL" id="MU003765">
    <property type="protein sequence ID" value="KAF2726363.1"/>
    <property type="molecule type" value="Genomic_DNA"/>
</dbReference>
<feature type="compositionally biased region" description="Basic and acidic residues" evidence="1">
    <location>
        <begin position="60"/>
        <end position="76"/>
    </location>
</feature>
<keyword evidence="3" id="KW-1185">Reference proteome</keyword>
<feature type="compositionally biased region" description="Polar residues" evidence="1">
    <location>
        <begin position="211"/>
        <end position="221"/>
    </location>
</feature>
<evidence type="ECO:0000313" key="3">
    <source>
        <dbReference type="Proteomes" id="UP000799441"/>
    </source>
</evidence>
<accession>A0A9P4QFJ3</accession>
<feature type="compositionally biased region" description="Basic residues" evidence="1">
    <location>
        <begin position="154"/>
        <end position="167"/>
    </location>
</feature>
<feature type="compositionally biased region" description="Acidic residues" evidence="1">
    <location>
        <begin position="80"/>
        <end position="91"/>
    </location>
</feature>
<sequence>MARDRRDVTARTPGNYENVYLSEELDSENSEGESSSQRMASIAVGETAFNPALASPLNKGDSKGTGDHEIEYHTESSEASADDEEDEELDNDASGLSEGKGQEHDGAETLGESDLLPAHLLQDPPVAASPVTASAVAAYKAQPWSTLTRGEKRNARRRERAKSKKLYHQISRDAQGTGVVAAGRVAQAKRCVSVPTGASTVASGRVVKVQPQRNGRQQLLNNRKKALTHHAPRSKTRRSRR</sequence>
<feature type="region of interest" description="Disordered" evidence="1">
    <location>
        <begin position="1"/>
        <end position="167"/>
    </location>
</feature>
<dbReference type="Proteomes" id="UP000799441">
    <property type="component" value="Unassembled WGS sequence"/>
</dbReference>
<feature type="compositionally biased region" description="Low complexity" evidence="1">
    <location>
        <begin position="124"/>
        <end position="138"/>
    </location>
</feature>
<name>A0A9P4QFJ3_9PEZI</name>
<comment type="caution">
    <text evidence="2">The sequence shown here is derived from an EMBL/GenBank/DDBJ whole genome shotgun (WGS) entry which is preliminary data.</text>
</comment>
<reference evidence="2" key="1">
    <citation type="journal article" date="2020" name="Stud. Mycol.">
        <title>101 Dothideomycetes genomes: a test case for predicting lifestyles and emergence of pathogens.</title>
        <authorList>
            <person name="Haridas S."/>
            <person name="Albert R."/>
            <person name="Binder M."/>
            <person name="Bloem J."/>
            <person name="Labutti K."/>
            <person name="Salamov A."/>
            <person name="Andreopoulos B."/>
            <person name="Baker S."/>
            <person name="Barry K."/>
            <person name="Bills G."/>
            <person name="Bluhm B."/>
            <person name="Cannon C."/>
            <person name="Castanera R."/>
            <person name="Culley D."/>
            <person name="Daum C."/>
            <person name="Ezra D."/>
            <person name="Gonzalez J."/>
            <person name="Henrissat B."/>
            <person name="Kuo A."/>
            <person name="Liang C."/>
            <person name="Lipzen A."/>
            <person name="Lutzoni F."/>
            <person name="Magnuson J."/>
            <person name="Mondo S."/>
            <person name="Nolan M."/>
            <person name="Ohm R."/>
            <person name="Pangilinan J."/>
            <person name="Park H.-J."/>
            <person name="Ramirez L."/>
            <person name="Alfaro M."/>
            <person name="Sun H."/>
            <person name="Tritt A."/>
            <person name="Yoshinaga Y."/>
            <person name="Zwiers L.-H."/>
            <person name="Turgeon B."/>
            <person name="Goodwin S."/>
            <person name="Spatafora J."/>
            <person name="Crous P."/>
            <person name="Grigoriev I."/>
        </authorList>
    </citation>
    <scope>NUCLEOTIDE SEQUENCE</scope>
    <source>
        <strain evidence="2">CBS 116435</strain>
    </source>
</reference>